<feature type="region of interest" description="Disordered" evidence="1">
    <location>
        <begin position="68"/>
        <end position="101"/>
    </location>
</feature>
<accession>A0AAD7QKB3</accession>
<feature type="domain" description="OTU" evidence="2">
    <location>
        <begin position="181"/>
        <end position="316"/>
    </location>
</feature>
<organism evidence="3 4">
    <name type="scientific">Lipomyces tetrasporus</name>
    <dbReference type="NCBI Taxonomy" id="54092"/>
    <lineage>
        <taxon>Eukaryota</taxon>
        <taxon>Fungi</taxon>
        <taxon>Dikarya</taxon>
        <taxon>Ascomycota</taxon>
        <taxon>Saccharomycotina</taxon>
        <taxon>Lipomycetes</taxon>
        <taxon>Lipomycetales</taxon>
        <taxon>Lipomycetaceae</taxon>
        <taxon>Lipomyces</taxon>
    </lineage>
</organism>
<dbReference type="GO" id="GO:0016579">
    <property type="term" value="P:protein deubiquitination"/>
    <property type="evidence" value="ECO:0007669"/>
    <property type="project" value="TreeGrafter"/>
</dbReference>
<gene>
    <name evidence="3" type="ORF">POJ06DRAFT_278940</name>
</gene>
<evidence type="ECO:0000313" key="4">
    <source>
        <dbReference type="Proteomes" id="UP001217417"/>
    </source>
</evidence>
<dbReference type="AlphaFoldDB" id="A0AAD7QKB3"/>
<comment type="caution">
    <text evidence="3">The sequence shown here is derived from an EMBL/GenBank/DDBJ whole genome shotgun (WGS) entry which is preliminary data.</text>
</comment>
<dbReference type="Gene3D" id="3.90.70.80">
    <property type="match status" value="1"/>
</dbReference>
<proteinExistence type="predicted"/>
<protein>
    <recommendedName>
        <fullName evidence="2">OTU domain-containing protein</fullName>
    </recommendedName>
</protein>
<dbReference type="GeneID" id="80884943"/>
<dbReference type="RefSeq" id="XP_056040265.1">
    <property type="nucleotide sequence ID" value="XM_056189777.1"/>
</dbReference>
<dbReference type="InterPro" id="IPR003323">
    <property type="entry name" value="OTU_dom"/>
</dbReference>
<dbReference type="PROSITE" id="PS50802">
    <property type="entry name" value="OTU"/>
    <property type="match status" value="1"/>
</dbReference>
<dbReference type="GO" id="GO:0004843">
    <property type="term" value="F:cysteine-type deubiquitinase activity"/>
    <property type="evidence" value="ECO:0007669"/>
    <property type="project" value="TreeGrafter"/>
</dbReference>
<dbReference type="Proteomes" id="UP001217417">
    <property type="component" value="Unassembled WGS sequence"/>
</dbReference>
<dbReference type="InterPro" id="IPR050704">
    <property type="entry name" value="Peptidase_C85-like"/>
</dbReference>
<dbReference type="CDD" id="cd22762">
    <property type="entry name" value="OTU_fungi_OTU2-like"/>
    <property type="match status" value="1"/>
</dbReference>
<feature type="compositionally biased region" description="Basic residues" evidence="1">
    <location>
        <begin position="130"/>
        <end position="144"/>
    </location>
</feature>
<reference evidence="3" key="1">
    <citation type="submission" date="2023-03" db="EMBL/GenBank/DDBJ databases">
        <title>Near-Complete genome sequence of Lipomyces tetrasporous NRRL Y-64009, an oleaginous yeast capable of growing on lignocellulosic hydrolysates.</title>
        <authorList>
            <consortium name="Lawrence Berkeley National Laboratory"/>
            <person name="Jagtap S.S."/>
            <person name="Liu J.-J."/>
            <person name="Walukiewicz H.E."/>
            <person name="Pangilinan J."/>
            <person name="Lipzen A."/>
            <person name="Ahrendt S."/>
            <person name="Koriabine M."/>
            <person name="Cobaugh K."/>
            <person name="Salamov A."/>
            <person name="Yoshinaga Y."/>
            <person name="Ng V."/>
            <person name="Daum C."/>
            <person name="Grigoriev I.V."/>
            <person name="Slininger P.J."/>
            <person name="Dien B.S."/>
            <person name="Jin Y.-S."/>
            <person name="Rao C.V."/>
        </authorList>
    </citation>
    <scope>NUCLEOTIDE SEQUENCE</scope>
    <source>
        <strain evidence="3">NRRL Y-64009</strain>
    </source>
</reference>
<feature type="compositionally biased region" description="Acidic residues" evidence="1">
    <location>
        <begin position="89"/>
        <end position="99"/>
    </location>
</feature>
<evidence type="ECO:0000313" key="3">
    <source>
        <dbReference type="EMBL" id="KAJ8096815.1"/>
    </source>
</evidence>
<dbReference type="EMBL" id="JARPMG010000013">
    <property type="protein sequence ID" value="KAJ8096815.1"/>
    <property type="molecule type" value="Genomic_DNA"/>
</dbReference>
<dbReference type="PANTHER" id="PTHR12419">
    <property type="entry name" value="OTU DOMAIN CONTAINING PROTEIN"/>
    <property type="match status" value="1"/>
</dbReference>
<dbReference type="PANTHER" id="PTHR12419:SF10">
    <property type="entry name" value="DEUBIQUITINASE OTUD6B"/>
    <property type="match status" value="1"/>
</dbReference>
<name>A0AAD7QKB3_9ASCO</name>
<dbReference type="SUPFAM" id="SSF54001">
    <property type="entry name" value="Cysteine proteinases"/>
    <property type="match status" value="1"/>
</dbReference>
<dbReference type="Pfam" id="PF02338">
    <property type="entry name" value="OTU"/>
    <property type="match status" value="1"/>
</dbReference>
<dbReference type="InterPro" id="IPR049771">
    <property type="entry name" value="OTU2-like_OTU"/>
</dbReference>
<keyword evidence="4" id="KW-1185">Reference proteome</keyword>
<feature type="region of interest" description="Disordered" evidence="1">
    <location>
        <begin position="114"/>
        <end position="144"/>
    </location>
</feature>
<evidence type="ECO:0000259" key="2">
    <source>
        <dbReference type="PROSITE" id="PS50802"/>
    </source>
</evidence>
<sequence length="324" mass="36016">MSDPEPGATSPAAPETLDEVLARHRKESRDLIATVTSLKKSATKGEKRKKKEVLAKCEQIEKDLKARHEAELRAAGNAGSNDIPNPPDGDIEEEGEDETSPDKLLEQLALDVSTSVDPEPPTQQQQQPKGSKKNRQKERLARKKAAMDQLTAEAALEAAKIPDLRKIELENIKALTDKLGLVQYDIVPDGHCLFAALSDQLLQRHNITRSVTDLRRKAAAHIRADPDTFAPFLFDEATLAMRDLNAYCAELENTAIWGGDMEILALAKEYDCPVSVVMSGRAKLKLNETGNRPELWLAYYKHSYGLGEHYNSLRDETVVLEKKE</sequence>
<dbReference type="InterPro" id="IPR038765">
    <property type="entry name" value="Papain-like_cys_pep_sf"/>
</dbReference>
<evidence type="ECO:0000256" key="1">
    <source>
        <dbReference type="SAM" id="MobiDB-lite"/>
    </source>
</evidence>